<keyword evidence="6 14" id="KW-0479">Metal-binding</keyword>
<dbReference type="InterPro" id="IPR012340">
    <property type="entry name" value="NA-bd_OB-fold"/>
</dbReference>
<feature type="domain" description="BRCT" evidence="16">
    <location>
        <begin position="605"/>
        <end position="682"/>
    </location>
</feature>
<evidence type="ECO:0000256" key="8">
    <source>
        <dbReference type="ARBA" id="ARBA00022833"/>
    </source>
</evidence>
<dbReference type="PIRSF" id="PIRSF001604">
    <property type="entry name" value="LigA"/>
    <property type="match status" value="1"/>
</dbReference>
<feature type="binding site" evidence="14">
    <location>
        <position position="424"/>
    </location>
    <ligand>
        <name>Zn(2+)</name>
        <dbReference type="ChEBI" id="CHEBI:29105"/>
    </ligand>
</feature>
<dbReference type="InterPro" id="IPR013839">
    <property type="entry name" value="DNAligase_adenylation"/>
</dbReference>
<evidence type="ECO:0000256" key="5">
    <source>
        <dbReference type="ARBA" id="ARBA00022705"/>
    </source>
</evidence>
<dbReference type="InterPro" id="IPR036420">
    <property type="entry name" value="BRCT_dom_sf"/>
</dbReference>
<dbReference type="InterPro" id="IPR013840">
    <property type="entry name" value="DNAligase_N"/>
</dbReference>
<dbReference type="SMART" id="SM00532">
    <property type="entry name" value="LIGANc"/>
    <property type="match status" value="1"/>
</dbReference>
<dbReference type="FunFam" id="1.10.150.20:FF:000007">
    <property type="entry name" value="DNA ligase"/>
    <property type="match status" value="1"/>
</dbReference>
<dbReference type="FunFam" id="1.10.150.20:FF:000006">
    <property type="entry name" value="DNA ligase"/>
    <property type="match status" value="1"/>
</dbReference>
<dbReference type="Pfam" id="PF03120">
    <property type="entry name" value="OB_DNA_ligase"/>
    <property type="match status" value="1"/>
</dbReference>
<feature type="compositionally biased region" description="Polar residues" evidence="15">
    <location>
        <begin position="639"/>
        <end position="651"/>
    </location>
</feature>
<evidence type="ECO:0000256" key="3">
    <source>
        <dbReference type="ARBA" id="ARBA00013308"/>
    </source>
</evidence>
<dbReference type="Gene3D" id="2.40.50.140">
    <property type="entry name" value="Nucleic acid-binding proteins"/>
    <property type="match status" value="1"/>
</dbReference>
<dbReference type="InterPro" id="IPR041663">
    <property type="entry name" value="DisA/LigA_HHH"/>
</dbReference>
<keyword evidence="10 14" id="KW-0520">NAD</keyword>
<name>A0A7C1T1Z6_UNCC3</name>
<dbReference type="GO" id="GO:0006281">
    <property type="term" value="P:DNA repair"/>
    <property type="evidence" value="ECO:0007669"/>
    <property type="project" value="UniProtKB-KW"/>
</dbReference>
<dbReference type="FunFam" id="2.40.50.140:FF:000012">
    <property type="entry name" value="DNA ligase"/>
    <property type="match status" value="1"/>
</dbReference>
<dbReference type="AlphaFoldDB" id="A0A7C1T1Z6"/>
<dbReference type="Gene3D" id="1.10.287.610">
    <property type="entry name" value="Helix hairpin bin"/>
    <property type="match status" value="1"/>
</dbReference>
<dbReference type="GO" id="GO:0006260">
    <property type="term" value="P:DNA replication"/>
    <property type="evidence" value="ECO:0007669"/>
    <property type="project" value="UniProtKB-KW"/>
</dbReference>
<dbReference type="Gene3D" id="6.20.10.30">
    <property type="match status" value="1"/>
</dbReference>
<accession>A0A7C1T1Z6</accession>
<feature type="active site" description="N6-AMP-lysine intermediate" evidence="14">
    <location>
        <position position="119"/>
    </location>
</feature>
<gene>
    <name evidence="14 17" type="primary">ligA</name>
    <name evidence="17" type="ORF">ENI13_01015</name>
</gene>
<sequence>MTDMTKAEAKARIAKLREVIDRYRYLYHVLDRSEISDDAHDSLKHELTQLEKDYPDLITPDSPTQRVGGKALDKFQKVSHRAPMLSIEDVFGKEEVESWQEYLSRLSPTVSFQYFGEVKVDGLAVSLRYENGILVAAATRGNGKVGEDVTQNLKTIESIPLHLAIHKKVPTPAIKNKVEELLKSGEIEIRGEVYMEFKDFARFNKERKKKGESEYANTRNLAAGSIRQLNPKLTASRPLKFIAYDVVSDLGQETHAQEHDIMQALGFKTDSTAKELNNISSVLSYWEDIRKKRDTLPFQIDGIVVSVNNNDVFERLGTAGKGHRGMRALKFSGKQATTKILDIRLQVGRTGAITPVASLKPLQVGGVTVSRATLHNADEIARLGVKVGDTVIVERAGDVIPRVVEVVKELRTGKEKTFQMPTHCPICGVKLVRPGEEKIWRCPNKECRAKRKEFLRNFVSRKAFDIEGLGPKILEQLMGENLVSLPSDIFELSEGDLRPLERFAETSAANLIESIKEAKKVSLERFIYSLGIRHVGEETAQELAEHFGSLEELKKASVEELQQVEDIGDVVAKQIISWFHDTSNKDLVSALLTAGVEIVNPKKSSFTGKLKGKTFVLTGSLDSLTRDEAKERIRGQGGETTESVSRSTNYVVSGKDSGSKLERAKELGVLVLTEKEFLELLK</sequence>
<evidence type="ECO:0000259" key="16">
    <source>
        <dbReference type="PROSITE" id="PS50172"/>
    </source>
</evidence>
<evidence type="ECO:0000256" key="4">
    <source>
        <dbReference type="ARBA" id="ARBA00022598"/>
    </source>
</evidence>
<dbReference type="Proteomes" id="UP000885695">
    <property type="component" value="Unassembled WGS sequence"/>
</dbReference>
<evidence type="ECO:0000256" key="6">
    <source>
        <dbReference type="ARBA" id="ARBA00022723"/>
    </source>
</evidence>
<dbReference type="SUPFAM" id="SSF52113">
    <property type="entry name" value="BRCT domain"/>
    <property type="match status" value="1"/>
</dbReference>
<feature type="binding site" evidence="14">
    <location>
        <position position="192"/>
    </location>
    <ligand>
        <name>NAD(+)</name>
        <dbReference type="ChEBI" id="CHEBI:57540"/>
    </ligand>
</feature>
<organism evidence="17">
    <name type="scientific">candidate division CPR3 bacterium</name>
    <dbReference type="NCBI Taxonomy" id="2268181"/>
    <lineage>
        <taxon>Bacteria</taxon>
        <taxon>Bacteria division CPR3</taxon>
    </lineage>
</organism>
<dbReference type="SMART" id="SM00292">
    <property type="entry name" value="BRCT"/>
    <property type="match status" value="1"/>
</dbReference>
<dbReference type="PROSITE" id="PS01055">
    <property type="entry name" value="DNA_LIGASE_N1"/>
    <property type="match status" value="1"/>
</dbReference>
<dbReference type="EC" id="6.5.1.2" evidence="2 14"/>
<comment type="similarity">
    <text evidence="13 14">Belongs to the NAD-dependent DNA ligase family. LigA subfamily.</text>
</comment>
<evidence type="ECO:0000256" key="15">
    <source>
        <dbReference type="SAM" id="MobiDB-lite"/>
    </source>
</evidence>
<feature type="binding site" evidence="14">
    <location>
        <position position="442"/>
    </location>
    <ligand>
        <name>Zn(2+)</name>
        <dbReference type="ChEBI" id="CHEBI:29105"/>
    </ligand>
</feature>
<dbReference type="SUPFAM" id="SSF56091">
    <property type="entry name" value="DNA ligase/mRNA capping enzyme, catalytic domain"/>
    <property type="match status" value="1"/>
</dbReference>
<evidence type="ECO:0000256" key="7">
    <source>
        <dbReference type="ARBA" id="ARBA00022763"/>
    </source>
</evidence>
<dbReference type="InterPro" id="IPR004150">
    <property type="entry name" value="NAD_DNA_ligase_OB"/>
</dbReference>
<evidence type="ECO:0000256" key="13">
    <source>
        <dbReference type="ARBA" id="ARBA00060881"/>
    </source>
</evidence>
<feature type="binding site" evidence="14">
    <location>
        <position position="117"/>
    </location>
    <ligand>
        <name>NAD(+)</name>
        <dbReference type="ChEBI" id="CHEBI:57540"/>
    </ligand>
</feature>
<evidence type="ECO:0000256" key="9">
    <source>
        <dbReference type="ARBA" id="ARBA00022842"/>
    </source>
</evidence>
<dbReference type="SMART" id="SM00278">
    <property type="entry name" value="HhH1"/>
    <property type="match status" value="4"/>
</dbReference>
<dbReference type="Pfam" id="PF03119">
    <property type="entry name" value="DNA_ligase_ZBD"/>
    <property type="match status" value="1"/>
</dbReference>
<dbReference type="GO" id="GO:0003677">
    <property type="term" value="F:DNA binding"/>
    <property type="evidence" value="ECO:0007669"/>
    <property type="project" value="InterPro"/>
</dbReference>
<comment type="catalytic activity">
    <reaction evidence="12 14">
        <text>NAD(+) + (deoxyribonucleotide)n-3'-hydroxyl + 5'-phospho-(deoxyribonucleotide)m = (deoxyribonucleotide)n+m + AMP + beta-nicotinamide D-nucleotide.</text>
        <dbReference type="EC" id="6.5.1.2"/>
    </reaction>
</comment>
<dbReference type="NCBIfam" id="TIGR00575">
    <property type="entry name" value="dnlj"/>
    <property type="match status" value="1"/>
</dbReference>
<feature type="binding site" evidence="14">
    <location>
        <position position="447"/>
    </location>
    <ligand>
        <name>Zn(2+)</name>
        <dbReference type="ChEBI" id="CHEBI:29105"/>
    </ligand>
</feature>
<dbReference type="InterPro" id="IPR018239">
    <property type="entry name" value="DNA_ligase_AS"/>
</dbReference>
<dbReference type="EMBL" id="DRHL01000056">
    <property type="protein sequence ID" value="HEB13540.1"/>
    <property type="molecule type" value="Genomic_DNA"/>
</dbReference>
<dbReference type="CDD" id="cd00114">
    <property type="entry name" value="LIGANc"/>
    <property type="match status" value="1"/>
</dbReference>
<dbReference type="InterPro" id="IPR001357">
    <property type="entry name" value="BRCT_dom"/>
</dbReference>
<keyword evidence="5 14" id="KW-0235">DNA replication</keyword>
<proteinExistence type="inferred from homology"/>
<evidence type="ECO:0000256" key="12">
    <source>
        <dbReference type="ARBA" id="ARBA00034005"/>
    </source>
</evidence>
<evidence type="ECO:0000256" key="2">
    <source>
        <dbReference type="ARBA" id="ARBA00012722"/>
    </source>
</evidence>
<dbReference type="GO" id="GO:0005829">
    <property type="term" value="C:cytosol"/>
    <property type="evidence" value="ECO:0007669"/>
    <property type="project" value="TreeGrafter"/>
</dbReference>
<dbReference type="GO" id="GO:0046872">
    <property type="term" value="F:metal ion binding"/>
    <property type="evidence" value="ECO:0007669"/>
    <property type="project" value="UniProtKB-KW"/>
</dbReference>
<dbReference type="SUPFAM" id="SSF50249">
    <property type="entry name" value="Nucleic acid-binding proteins"/>
    <property type="match status" value="1"/>
</dbReference>
<evidence type="ECO:0000256" key="14">
    <source>
        <dbReference type="HAMAP-Rule" id="MF_01588"/>
    </source>
</evidence>
<dbReference type="Pfam" id="PF01653">
    <property type="entry name" value="DNA_ligase_aden"/>
    <property type="match status" value="1"/>
</dbReference>
<comment type="caution">
    <text evidence="14">Lacks conserved residue(s) required for the propagation of feature annotation.</text>
</comment>
<evidence type="ECO:0000256" key="10">
    <source>
        <dbReference type="ARBA" id="ARBA00023027"/>
    </source>
</evidence>
<feature type="region of interest" description="Disordered" evidence="15">
    <location>
        <begin position="631"/>
        <end position="651"/>
    </location>
</feature>
<dbReference type="InterPro" id="IPR003583">
    <property type="entry name" value="Hlx-hairpin-Hlx_DNA-bd_motif"/>
</dbReference>
<evidence type="ECO:0000256" key="1">
    <source>
        <dbReference type="ARBA" id="ARBA00004067"/>
    </source>
</evidence>
<keyword evidence="4 14" id="KW-0436">Ligase</keyword>
<dbReference type="GO" id="GO:0003911">
    <property type="term" value="F:DNA ligase (NAD+) activity"/>
    <property type="evidence" value="ECO:0007669"/>
    <property type="project" value="UniProtKB-UniRule"/>
</dbReference>
<dbReference type="CDD" id="cd17748">
    <property type="entry name" value="BRCT_DNA_ligase_like"/>
    <property type="match status" value="1"/>
</dbReference>
<dbReference type="Pfam" id="PF00533">
    <property type="entry name" value="BRCT"/>
    <property type="match status" value="1"/>
</dbReference>
<dbReference type="HAMAP" id="MF_01588">
    <property type="entry name" value="DNA_ligase_A"/>
    <property type="match status" value="1"/>
</dbReference>
<keyword evidence="8 14" id="KW-0862">Zinc</keyword>
<dbReference type="Gene3D" id="3.30.470.30">
    <property type="entry name" value="DNA ligase/mRNA capping enzyme"/>
    <property type="match status" value="1"/>
</dbReference>
<dbReference type="NCBIfam" id="NF005932">
    <property type="entry name" value="PRK07956.1"/>
    <property type="match status" value="1"/>
</dbReference>
<dbReference type="SUPFAM" id="SSF47781">
    <property type="entry name" value="RuvA domain 2-like"/>
    <property type="match status" value="1"/>
</dbReference>
<feature type="binding site" evidence="14">
    <location>
        <position position="330"/>
    </location>
    <ligand>
        <name>NAD(+)</name>
        <dbReference type="ChEBI" id="CHEBI:57540"/>
    </ligand>
</feature>
<dbReference type="Pfam" id="PF12826">
    <property type="entry name" value="HHH_2"/>
    <property type="match status" value="1"/>
</dbReference>
<reference evidence="17" key="1">
    <citation type="journal article" date="2020" name="mSystems">
        <title>Genome- and Community-Level Interaction Insights into Carbon Utilization and Element Cycling Functions of Hydrothermarchaeota in Hydrothermal Sediment.</title>
        <authorList>
            <person name="Zhou Z."/>
            <person name="Liu Y."/>
            <person name="Xu W."/>
            <person name="Pan J."/>
            <person name="Luo Z.H."/>
            <person name="Li M."/>
        </authorList>
    </citation>
    <scope>NUCLEOTIDE SEQUENCE [LARGE SCALE GENOMIC DNA]</scope>
    <source>
        <strain evidence="17">HyVt-369</strain>
    </source>
</reference>
<comment type="caution">
    <text evidence="17">The sequence shown here is derived from an EMBL/GenBank/DDBJ whole genome shotgun (WGS) entry which is preliminary data.</text>
</comment>
<dbReference type="Gene3D" id="1.10.150.20">
    <property type="entry name" value="5' to 3' exonuclease, C-terminal subdomain"/>
    <property type="match status" value="2"/>
</dbReference>
<dbReference type="InterPro" id="IPR001679">
    <property type="entry name" value="DNA_ligase"/>
</dbReference>
<evidence type="ECO:0000256" key="11">
    <source>
        <dbReference type="ARBA" id="ARBA00023204"/>
    </source>
</evidence>
<keyword evidence="14" id="KW-0464">Manganese</keyword>
<protein>
    <recommendedName>
        <fullName evidence="3 14">DNA ligase</fullName>
        <ecNumber evidence="2 14">6.5.1.2</ecNumber>
    </recommendedName>
    <alternativeName>
        <fullName evidence="14">Polydeoxyribonucleotide synthase [NAD(+)]</fullName>
    </alternativeName>
</protein>
<dbReference type="InterPro" id="IPR010994">
    <property type="entry name" value="RuvA_2-like"/>
</dbReference>
<keyword evidence="11 14" id="KW-0234">DNA repair</keyword>
<evidence type="ECO:0000313" key="17">
    <source>
        <dbReference type="EMBL" id="HEB13540.1"/>
    </source>
</evidence>
<dbReference type="PANTHER" id="PTHR23389:SF9">
    <property type="entry name" value="DNA LIGASE"/>
    <property type="match status" value="1"/>
</dbReference>
<dbReference type="InterPro" id="IPR004149">
    <property type="entry name" value="Znf_DNAligase_C4"/>
</dbReference>
<dbReference type="PROSITE" id="PS50172">
    <property type="entry name" value="BRCT"/>
    <property type="match status" value="1"/>
</dbReference>
<comment type="function">
    <text evidence="1 14">DNA ligase that catalyzes the formation of phosphodiester linkages between 5'-phosphoryl and 3'-hydroxyl groups in double-stranded DNA using NAD as a coenzyme and as the energy source for the reaction. It is essential for DNA replication and repair of damaged DNA.</text>
</comment>
<feature type="binding site" evidence="14">
    <location>
        <begin position="86"/>
        <end position="87"/>
    </location>
    <ligand>
        <name>NAD(+)</name>
        <dbReference type="ChEBI" id="CHEBI:57540"/>
    </ligand>
</feature>
<comment type="cofactor">
    <cofactor evidence="14">
        <name>Mg(2+)</name>
        <dbReference type="ChEBI" id="CHEBI:18420"/>
    </cofactor>
    <cofactor evidence="14">
        <name>Mn(2+)</name>
        <dbReference type="ChEBI" id="CHEBI:29035"/>
    </cofactor>
</comment>
<keyword evidence="7 14" id="KW-0227">DNA damage</keyword>
<dbReference type="PANTHER" id="PTHR23389">
    <property type="entry name" value="CHROMOSOME TRANSMISSION FIDELITY FACTOR 18"/>
    <property type="match status" value="1"/>
</dbReference>
<feature type="binding site" evidence="14">
    <location>
        <position position="140"/>
    </location>
    <ligand>
        <name>NAD(+)</name>
        <dbReference type="ChEBI" id="CHEBI:57540"/>
    </ligand>
</feature>
<dbReference type="Gene3D" id="3.40.50.10190">
    <property type="entry name" value="BRCT domain"/>
    <property type="match status" value="1"/>
</dbReference>
<keyword evidence="9 14" id="KW-0460">Magnesium</keyword>
<feature type="binding site" evidence="14">
    <location>
        <position position="427"/>
    </location>
    <ligand>
        <name>Zn(2+)</name>
        <dbReference type="ChEBI" id="CHEBI:29105"/>
    </ligand>
</feature>